<proteinExistence type="predicted"/>
<evidence type="ECO:0000256" key="9">
    <source>
        <dbReference type="ARBA" id="ARBA00022840"/>
    </source>
</evidence>
<keyword evidence="3" id="KW-1003">Cell membrane</keyword>
<dbReference type="InterPro" id="IPR055163">
    <property type="entry name" value="ALK/LTK-like_GRD"/>
</dbReference>
<accession>A0AA37SKL2</accession>
<dbReference type="Proteomes" id="UP001156666">
    <property type="component" value="Unassembled WGS sequence"/>
</dbReference>
<dbReference type="EMBL" id="BSOH01000001">
    <property type="protein sequence ID" value="GLR15640.1"/>
    <property type="molecule type" value="Genomic_DNA"/>
</dbReference>
<dbReference type="GO" id="GO:0005524">
    <property type="term" value="F:ATP binding"/>
    <property type="evidence" value="ECO:0007669"/>
    <property type="project" value="UniProtKB-KW"/>
</dbReference>
<evidence type="ECO:0000256" key="16">
    <source>
        <dbReference type="SAM" id="Phobius"/>
    </source>
</evidence>
<keyword evidence="15" id="KW-0325">Glycoprotein</keyword>
<dbReference type="RefSeq" id="WP_235292538.1">
    <property type="nucleotide sequence ID" value="NZ_BSOH01000001.1"/>
</dbReference>
<keyword evidence="7" id="KW-0547">Nucleotide-binding</keyword>
<evidence type="ECO:0000313" key="20">
    <source>
        <dbReference type="Proteomes" id="UP001156666"/>
    </source>
</evidence>
<comment type="caution">
    <text evidence="19">The sequence shown here is derived from an EMBL/GenBank/DDBJ whole genome shotgun (WGS) entry which is preliminary data.</text>
</comment>
<dbReference type="Pfam" id="PF12810">
    <property type="entry name" value="ALK_LTK_GRD"/>
    <property type="match status" value="1"/>
</dbReference>
<evidence type="ECO:0000256" key="13">
    <source>
        <dbReference type="ARBA" id="ARBA00023157"/>
    </source>
</evidence>
<evidence type="ECO:0000256" key="1">
    <source>
        <dbReference type="ARBA" id="ARBA00004251"/>
    </source>
</evidence>
<feature type="chain" id="PRO_5041315905" description="receptor protein-tyrosine kinase" evidence="17">
    <location>
        <begin position="23"/>
        <end position="335"/>
    </location>
</feature>
<name>A0AA37SKL2_9BACT</name>
<evidence type="ECO:0000256" key="12">
    <source>
        <dbReference type="ARBA" id="ARBA00023137"/>
    </source>
</evidence>
<feature type="signal peptide" evidence="17">
    <location>
        <begin position="1"/>
        <end position="22"/>
    </location>
</feature>
<evidence type="ECO:0000259" key="18">
    <source>
        <dbReference type="Pfam" id="PF12810"/>
    </source>
</evidence>
<gene>
    <name evidence="19" type="ORF">GCM10007940_02550</name>
</gene>
<evidence type="ECO:0000313" key="19">
    <source>
        <dbReference type="EMBL" id="GLR15640.1"/>
    </source>
</evidence>
<reference evidence="19" key="2">
    <citation type="submission" date="2023-01" db="EMBL/GenBank/DDBJ databases">
        <title>Draft genome sequence of Portibacter lacus strain NBRC 108769.</title>
        <authorList>
            <person name="Sun Q."/>
            <person name="Mori K."/>
        </authorList>
    </citation>
    <scope>NUCLEOTIDE SEQUENCE</scope>
    <source>
        <strain evidence="19">NBRC 108769</strain>
    </source>
</reference>
<dbReference type="GO" id="GO:0005886">
    <property type="term" value="C:plasma membrane"/>
    <property type="evidence" value="ECO:0007669"/>
    <property type="project" value="UniProtKB-SubCell"/>
</dbReference>
<evidence type="ECO:0000256" key="17">
    <source>
        <dbReference type="SAM" id="SignalP"/>
    </source>
</evidence>
<feature type="domain" description="ALK/LTK-like glycine-rich" evidence="18">
    <location>
        <begin position="55"/>
        <end position="286"/>
    </location>
</feature>
<keyword evidence="13" id="KW-1015">Disulfide bond</keyword>
<dbReference type="AlphaFoldDB" id="A0AA37SKL2"/>
<keyword evidence="4" id="KW-0808">Transferase</keyword>
<dbReference type="GO" id="GO:0004714">
    <property type="term" value="F:transmembrane receptor protein tyrosine kinase activity"/>
    <property type="evidence" value="ECO:0007669"/>
    <property type="project" value="UniProtKB-EC"/>
</dbReference>
<keyword evidence="5 16" id="KW-0812">Transmembrane</keyword>
<evidence type="ECO:0000256" key="15">
    <source>
        <dbReference type="ARBA" id="ARBA00023180"/>
    </source>
</evidence>
<evidence type="ECO:0000256" key="14">
    <source>
        <dbReference type="ARBA" id="ARBA00023170"/>
    </source>
</evidence>
<evidence type="ECO:0000256" key="8">
    <source>
        <dbReference type="ARBA" id="ARBA00022777"/>
    </source>
</evidence>
<evidence type="ECO:0000256" key="5">
    <source>
        <dbReference type="ARBA" id="ARBA00022692"/>
    </source>
</evidence>
<reference evidence="19" key="1">
    <citation type="journal article" date="2014" name="Int. J. Syst. Evol. Microbiol.">
        <title>Complete genome sequence of Corynebacterium casei LMG S-19264T (=DSM 44701T), isolated from a smear-ripened cheese.</title>
        <authorList>
            <consortium name="US DOE Joint Genome Institute (JGI-PGF)"/>
            <person name="Walter F."/>
            <person name="Albersmeier A."/>
            <person name="Kalinowski J."/>
            <person name="Ruckert C."/>
        </authorList>
    </citation>
    <scope>NUCLEOTIDE SEQUENCE</scope>
    <source>
        <strain evidence="19">NBRC 108769</strain>
    </source>
</reference>
<sequence length="335" mass="31686">MNIIYRSYIFCATLLLSFQLNSQTSDIYVYTGATETWVVPAGVFSIDLDISGGAGAQAIDRVMTNGEGGGGGNATGTLAVTPGQTLYINVGGAGGTDGSGGFNGGGNGGFGTAGGSCSGGNAGGGGGASDIRINGNTLSDRIIVAGGGGGGARDYCNGVCQPCGCGGGAGGGGGLMGGDGFAAYNCGEGYPGNGINFGMGASQTAGGMGGPPDAGGINMGSSGVLGIGGNGTDGLYDVAGGGGGGGYYGGGGGGGADDGSGVGAGGGGGGSSYLDPSLTNSSTQSNIRAGNGEIVISYTQPAQVPTLGQWGLISLCLIIFIFSVVMGKEKYFQAT</sequence>
<keyword evidence="20" id="KW-1185">Reference proteome</keyword>
<keyword evidence="11 16" id="KW-0472">Membrane</keyword>
<evidence type="ECO:0000256" key="10">
    <source>
        <dbReference type="ARBA" id="ARBA00022989"/>
    </source>
</evidence>
<evidence type="ECO:0000256" key="4">
    <source>
        <dbReference type="ARBA" id="ARBA00022679"/>
    </source>
</evidence>
<feature type="transmembrane region" description="Helical" evidence="16">
    <location>
        <begin position="307"/>
        <end position="327"/>
    </location>
</feature>
<keyword evidence="12" id="KW-0829">Tyrosine-protein kinase</keyword>
<keyword evidence="14" id="KW-0675">Receptor</keyword>
<dbReference type="PRINTS" id="PR01228">
    <property type="entry name" value="EGGSHELL"/>
</dbReference>
<evidence type="ECO:0000256" key="7">
    <source>
        <dbReference type="ARBA" id="ARBA00022741"/>
    </source>
</evidence>
<comment type="subcellular location">
    <subcellularLocation>
        <location evidence="1">Cell membrane</location>
        <topology evidence="1">Single-pass type I membrane protein</topology>
    </subcellularLocation>
</comment>
<evidence type="ECO:0000256" key="2">
    <source>
        <dbReference type="ARBA" id="ARBA00011902"/>
    </source>
</evidence>
<organism evidence="19 20">
    <name type="scientific">Portibacter lacus</name>
    <dbReference type="NCBI Taxonomy" id="1099794"/>
    <lineage>
        <taxon>Bacteria</taxon>
        <taxon>Pseudomonadati</taxon>
        <taxon>Bacteroidota</taxon>
        <taxon>Saprospiria</taxon>
        <taxon>Saprospirales</taxon>
        <taxon>Haliscomenobacteraceae</taxon>
        <taxon>Portibacter</taxon>
    </lineage>
</organism>
<keyword evidence="8" id="KW-0418">Kinase</keyword>
<evidence type="ECO:0000256" key="3">
    <source>
        <dbReference type="ARBA" id="ARBA00022475"/>
    </source>
</evidence>
<dbReference type="EC" id="2.7.10.1" evidence="2"/>
<protein>
    <recommendedName>
        <fullName evidence="2">receptor protein-tyrosine kinase</fullName>
        <ecNumber evidence="2">2.7.10.1</ecNumber>
    </recommendedName>
</protein>
<keyword evidence="6 17" id="KW-0732">Signal</keyword>
<evidence type="ECO:0000256" key="11">
    <source>
        <dbReference type="ARBA" id="ARBA00023136"/>
    </source>
</evidence>
<keyword evidence="10 16" id="KW-1133">Transmembrane helix</keyword>
<evidence type="ECO:0000256" key="6">
    <source>
        <dbReference type="ARBA" id="ARBA00022729"/>
    </source>
</evidence>
<keyword evidence="9" id="KW-0067">ATP-binding</keyword>